<dbReference type="AlphaFoldDB" id="A0A1G9AZQ3"/>
<keyword evidence="2" id="KW-1185">Reference proteome</keyword>
<evidence type="ECO:0000313" key="2">
    <source>
        <dbReference type="Proteomes" id="UP000199050"/>
    </source>
</evidence>
<accession>A0A1G9AZQ3</accession>
<dbReference type="Proteomes" id="UP000199050">
    <property type="component" value="Unassembled WGS sequence"/>
</dbReference>
<protein>
    <submittedName>
        <fullName evidence="1">Uncharacterized protein</fullName>
    </submittedName>
</protein>
<reference evidence="2" key="1">
    <citation type="submission" date="2016-10" db="EMBL/GenBank/DDBJ databases">
        <authorList>
            <person name="Varghese N."/>
            <person name="Submissions S."/>
        </authorList>
    </citation>
    <scope>NUCLEOTIDE SEQUENCE [LARGE SCALE GENOMIC DNA]</scope>
    <source>
        <strain evidence="2">CGMCC 1.11012</strain>
    </source>
</reference>
<evidence type="ECO:0000313" key="1">
    <source>
        <dbReference type="EMBL" id="SDK32796.1"/>
    </source>
</evidence>
<dbReference type="EMBL" id="FNDX01000038">
    <property type="protein sequence ID" value="SDK32796.1"/>
    <property type="molecule type" value="Genomic_DNA"/>
</dbReference>
<name>A0A1G9AZQ3_9BACL</name>
<organism evidence="1 2">
    <name type="scientific">Paenibacillus typhae</name>
    <dbReference type="NCBI Taxonomy" id="1174501"/>
    <lineage>
        <taxon>Bacteria</taxon>
        <taxon>Bacillati</taxon>
        <taxon>Bacillota</taxon>
        <taxon>Bacilli</taxon>
        <taxon>Bacillales</taxon>
        <taxon>Paenibacillaceae</taxon>
        <taxon>Paenibacillus</taxon>
    </lineage>
</organism>
<proteinExistence type="predicted"/>
<gene>
    <name evidence="1" type="ORF">SAMN05216192_13842</name>
</gene>
<sequence length="70" mass="7888">MYSTIINHSLTEKVSVHVHLMTGEIFEGVCEYSFNNLILHLDTGVGILGIPIRNIKIIEECTFSPSVHIY</sequence>